<evidence type="ECO:0000313" key="3">
    <source>
        <dbReference type="Proteomes" id="UP000620124"/>
    </source>
</evidence>
<dbReference type="Proteomes" id="UP000620124">
    <property type="component" value="Unassembled WGS sequence"/>
</dbReference>
<reference evidence="2" key="1">
    <citation type="submission" date="2020-05" db="EMBL/GenBank/DDBJ databases">
        <title>Mycena genomes resolve the evolution of fungal bioluminescence.</title>
        <authorList>
            <person name="Tsai I.J."/>
        </authorList>
    </citation>
    <scope>NUCLEOTIDE SEQUENCE</scope>
    <source>
        <strain evidence="2">CCC161011</strain>
    </source>
</reference>
<comment type="caution">
    <text evidence="2">The sequence shown here is derived from an EMBL/GenBank/DDBJ whole genome shotgun (WGS) entry which is preliminary data.</text>
</comment>
<accession>A0A8H7DDV5</accession>
<gene>
    <name evidence="2" type="ORF">MVEN_00042900</name>
</gene>
<evidence type="ECO:0000256" key="1">
    <source>
        <dbReference type="SAM" id="MobiDB-lite"/>
    </source>
</evidence>
<organism evidence="2 3">
    <name type="scientific">Mycena venus</name>
    <dbReference type="NCBI Taxonomy" id="2733690"/>
    <lineage>
        <taxon>Eukaryota</taxon>
        <taxon>Fungi</taxon>
        <taxon>Dikarya</taxon>
        <taxon>Basidiomycota</taxon>
        <taxon>Agaricomycotina</taxon>
        <taxon>Agaricomycetes</taxon>
        <taxon>Agaricomycetidae</taxon>
        <taxon>Agaricales</taxon>
        <taxon>Marasmiineae</taxon>
        <taxon>Mycenaceae</taxon>
        <taxon>Mycena</taxon>
    </lineage>
</organism>
<evidence type="ECO:0000313" key="2">
    <source>
        <dbReference type="EMBL" id="KAF7371859.1"/>
    </source>
</evidence>
<proteinExistence type="predicted"/>
<sequence>MPLTCEDDYKTLLEEVHKKTAPETVKICFSELKVVDGDDDDSTSEEKEQHPKKGKKAKIINMDGRAVNLDNPPDDKLFEFQEAENEEDQQLLRSHATEKATVKDSNITINLTLPKPMQPLQPQEQQRINAPATLPRRCYLEIFVDHYNLTNPVYQKLQDFSVTGPHTLRHLKNEHLLEAGLNHAEVANVRDVQDGLVIGEGGP</sequence>
<name>A0A8H7DDV5_9AGAR</name>
<dbReference type="AlphaFoldDB" id="A0A8H7DDV5"/>
<protein>
    <submittedName>
        <fullName evidence="2">Uncharacterized protein</fullName>
    </submittedName>
</protein>
<dbReference type="EMBL" id="JACAZI010000001">
    <property type="protein sequence ID" value="KAF7371859.1"/>
    <property type="molecule type" value="Genomic_DNA"/>
</dbReference>
<keyword evidence="3" id="KW-1185">Reference proteome</keyword>
<dbReference type="OrthoDB" id="3269111at2759"/>
<feature type="region of interest" description="Disordered" evidence="1">
    <location>
        <begin position="36"/>
        <end position="56"/>
    </location>
</feature>